<organism evidence="1 2">
    <name type="scientific">Collybia nuda</name>
    <dbReference type="NCBI Taxonomy" id="64659"/>
    <lineage>
        <taxon>Eukaryota</taxon>
        <taxon>Fungi</taxon>
        <taxon>Dikarya</taxon>
        <taxon>Basidiomycota</taxon>
        <taxon>Agaricomycotina</taxon>
        <taxon>Agaricomycetes</taxon>
        <taxon>Agaricomycetidae</taxon>
        <taxon>Agaricales</taxon>
        <taxon>Tricholomatineae</taxon>
        <taxon>Clitocybaceae</taxon>
        <taxon>Collybia</taxon>
    </lineage>
</organism>
<sequence>MMFAHQETLKPTAKLNIFSFILIALFIRGSRPLAHPPTSPLLDSHLLATPFQGRTCFSLRPPMNSLMKNSNIAWLHPIAAPLRKLRCPRAWPYR</sequence>
<reference evidence="1" key="1">
    <citation type="submission" date="2020-11" db="EMBL/GenBank/DDBJ databases">
        <authorList>
            <consortium name="DOE Joint Genome Institute"/>
            <person name="Ahrendt S."/>
            <person name="Riley R."/>
            <person name="Andreopoulos W."/>
            <person name="Labutti K."/>
            <person name="Pangilinan J."/>
            <person name="Ruiz-Duenas F.J."/>
            <person name="Barrasa J.M."/>
            <person name="Sanchez-Garcia M."/>
            <person name="Camarero S."/>
            <person name="Miyauchi S."/>
            <person name="Serrano A."/>
            <person name="Linde D."/>
            <person name="Babiker R."/>
            <person name="Drula E."/>
            <person name="Ayuso-Fernandez I."/>
            <person name="Pacheco R."/>
            <person name="Padilla G."/>
            <person name="Ferreira P."/>
            <person name="Barriuso J."/>
            <person name="Kellner H."/>
            <person name="Castanera R."/>
            <person name="Alfaro M."/>
            <person name="Ramirez L."/>
            <person name="Pisabarro A.G."/>
            <person name="Kuo A."/>
            <person name="Tritt A."/>
            <person name="Lipzen A."/>
            <person name="He G."/>
            <person name="Yan M."/>
            <person name="Ng V."/>
            <person name="Cullen D."/>
            <person name="Martin F."/>
            <person name="Rosso M.-N."/>
            <person name="Henrissat B."/>
            <person name="Hibbett D."/>
            <person name="Martinez A.T."/>
            <person name="Grigoriev I.V."/>
        </authorList>
    </citation>
    <scope>NUCLEOTIDE SEQUENCE</scope>
    <source>
        <strain evidence="1">CBS 247.69</strain>
    </source>
</reference>
<name>A0A9P5Y478_9AGAR</name>
<proteinExistence type="predicted"/>
<evidence type="ECO:0000313" key="2">
    <source>
        <dbReference type="Proteomes" id="UP000807353"/>
    </source>
</evidence>
<dbReference type="EMBL" id="MU150272">
    <property type="protein sequence ID" value="KAF9462379.1"/>
    <property type="molecule type" value="Genomic_DNA"/>
</dbReference>
<dbReference type="AlphaFoldDB" id="A0A9P5Y478"/>
<protein>
    <submittedName>
        <fullName evidence="1">Uncharacterized protein</fullName>
    </submittedName>
</protein>
<evidence type="ECO:0000313" key="1">
    <source>
        <dbReference type="EMBL" id="KAF9462379.1"/>
    </source>
</evidence>
<gene>
    <name evidence="1" type="ORF">BDZ94DRAFT_1261227</name>
</gene>
<comment type="caution">
    <text evidence="1">The sequence shown here is derived from an EMBL/GenBank/DDBJ whole genome shotgun (WGS) entry which is preliminary data.</text>
</comment>
<dbReference type="Proteomes" id="UP000807353">
    <property type="component" value="Unassembled WGS sequence"/>
</dbReference>
<keyword evidence="2" id="KW-1185">Reference proteome</keyword>
<accession>A0A9P5Y478</accession>